<dbReference type="Pfam" id="PF00271">
    <property type="entry name" value="Helicase_C"/>
    <property type="match status" value="1"/>
</dbReference>
<evidence type="ECO:0000313" key="11">
    <source>
        <dbReference type="Proteomes" id="UP000809829"/>
    </source>
</evidence>
<dbReference type="InterPro" id="IPR002464">
    <property type="entry name" value="DNA/RNA_helicase_DEAH_CS"/>
</dbReference>
<evidence type="ECO:0000259" key="8">
    <source>
        <dbReference type="PROSITE" id="PS51192"/>
    </source>
</evidence>
<feature type="domain" description="Helicase C-terminal" evidence="9">
    <location>
        <begin position="218"/>
        <end position="381"/>
    </location>
</feature>
<dbReference type="InterPro" id="IPR001650">
    <property type="entry name" value="Helicase_C-like"/>
</dbReference>
<evidence type="ECO:0000256" key="6">
    <source>
        <dbReference type="ARBA" id="ARBA00044535"/>
    </source>
</evidence>
<dbReference type="RefSeq" id="WP_205183333.1">
    <property type="nucleotide sequence ID" value="NZ_JAFBFC010000001.1"/>
</dbReference>
<name>A0ABS2QT39_9BACI</name>
<dbReference type="InterPro" id="IPR011545">
    <property type="entry name" value="DEAD/DEAH_box_helicase_dom"/>
</dbReference>
<evidence type="ECO:0000256" key="5">
    <source>
        <dbReference type="ARBA" id="ARBA00023125"/>
    </source>
</evidence>
<organism evidence="10 11">
    <name type="scientific">Priestia iocasae</name>
    <dbReference type="NCBI Taxonomy" id="2291674"/>
    <lineage>
        <taxon>Bacteria</taxon>
        <taxon>Bacillati</taxon>
        <taxon>Bacillota</taxon>
        <taxon>Bacilli</taxon>
        <taxon>Bacillales</taxon>
        <taxon>Bacillaceae</taxon>
        <taxon>Priestia</taxon>
    </lineage>
</organism>
<gene>
    <name evidence="10" type="ORF">JOC83_000515</name>
</gene>
<evidence type="ECO:0000313" key="10">
    <source>
        <dbReference type="EMBL" id="MBM7701689.1"/>
    </source>
</evidence>
<dbReference type="InterPro" id="IPR014001">
    <property type="entry name" value="Helicase_ATP-bd"/>
</dbReference>
<dbReference type="SUPFAM" id="SSF52540">
    <property type="entry name" value="P-loop containing nucleoside triphosphate hydrolases"/>
    <property type="match status" value="1"/>
</dbReference>
<dbReference type="PROSITE" id="PS51192">
    <property type="entry name" value="HELICASE_ATP_BIND_1"/>
    <property type="match status" value="1"/>
</dbReference>
<dbReference type="PANTHER" id="PTHR13710">
    <property type="entry name" value="DNA HELICASE RECQ FAMILY MEMBER"/>
    <property type="match status" value="1"/>
</dbReference>
<dbReference type="InterPro" id="IPR027417">
    <property type="entry name" value="P-loop_NTPase"/>
</dbReference>
<keyword evidence="2 10" id="KW-0378">Hydrolase</keyword>
<keyword evidence="11" id="KW-1185">Reference proteome</keyword>
<dbReference type="SMART" id="SM00490">
    <property type="entry name" value="HELICc"/>
    <property type="match status" value="1"/>
</dbReference>
<proteinExistence type="predicted"/>
<dbReference type="GO" id="GO:0016787">
    <property type="term" value="F:hydrolase activity"/>
    <property type="evidence" value="ECO:0007669"/>
    <property type="project" value="UniProtKB-KW"/>
</dbReference>
<evidence type="ECO:0000256" key="1">
    <source>
        <dbReference type="ARBA" id="ARBA00022741"/>
    </source>
</evidence>
<dbReference type="InterPro" id="IPR032284">
    <property type="entry name" value="RecQ_Zn-bd"/>
</dbReference>
<evidence type="ECO:0000256" key="4">
    <source>
        <dbReference type="ARBA" id="ARBA00022840"/>
    </source>
</evidence>
<sequence>MNIDKVLQSVFGFQEFRTGQREIIEDILHKKHVLAVLPTGTGKSLCYQLPGYIINQPVLIISPLLSLMEDQVQQLKANGEKRVVALNSFLSEGEKRRALEKIESYRFIYASPEILQNGKVVQALKRANIGLFVVDEAHCISQWGHDFRLDYLRLGDVWEQVGQPTALALTATATKEVIADIIHYLNLNHVTKHIYSVDRPNIAISVKRVTEIEEKKQSVLEYVRTFEGPGIIYCSSRSWAESLSLFLKTNHHARVEYYHGGMEQSQRLLVQQQFINNQLDIICCTSAFGMGVNKENIRFVIHFHPSSQLEAYLQEIGRAGRDGKDSIAVLLYHESDDGLASSLMEMELPSPGVIRHVLLTIKGYENVHDIKSFEHHIRNMMGIDETHWRFIRYYLQKEQILTDEGFNRHFDVEMMMKEIVQATNERFRDKSKKYEALKQFVSATSCRRERLLAYFDDELVDRPTNCCDCCGIEFEDYHSKNNDSLKKWVFHDWEKELALILRQSE</sequence>
<comment type="caution">
    <text evidence="10">The sequence shown here is derived from an EMBL/GenBank/DDBJ whole genome shotgun (WGS) entry which is preliminary data.</text>
</comment>
<evidence type="ECO:0000256" key="3">
    <source>
        <dbReference type="ARBA" id="ARBA00022806"/>
    </source>
</evidence>
<evidence type="ECO:0000259" key="9">
    <source>
        <dbReference type="PROSITE" id="PS51194"/>
    </source>
</evidence>
<feature type="domain" description="Helicase ATP-binding" evidence="8">
    <location>
        <begin position="24"/>
        <end position="191"/>
    </location>
</feature>
<keyword evidence="3 10" id="KW-0347">Helicase</keyword>
<dbReference type="Gene3D" id="3.40.50.300">
    <property type="entry name" value="P-loop containing nucleotide triphosphate hydrolases"/>
    <property type="match status" value="2"/>
</dbReference>
<dbReference type="PROSITE" id="PS51194">
    <property type="entry name" value="HELICASE_CTER"/>
    <property type="match status" value="1"/>
</dbReference>
<dbReference type="Pfam" id="PF00270">
    <property type="entry name" value="DEAD"/>
    <property type="match status" value="1"/>
</dbReference>
<protein>
    <recommendedName>
        <fullName evidence="6">ATP-dependent DNA helicase RecQ</fullName>
    </recommendedName>
    <alternativeName>
        <fullName evidence="7">DNA 3'-5' helicase RecQ</fullName>
    </alternativeName>
</protein>
<evidence type="ECO:0000256" key="7">
    <source>
        <dbReference type="ARBA" id="ARBA00044550"/>
    </source>
</evidence>
<dbReference type="Pfam" id="PF16124">
    <property type="entry name" value="RecQ_Zn_bind"/>
    <property type="match status" value="1"/>
</dbReference>
<evidence type="ECO:0000256" key="2">
    <source>
        <dbReference type="ARBA" id="ARBA00022801"/>
    </source>
</evidence>
<dbReference type="CDD" id="cd17920">
    <property type="entry name" value="DEXHc_RecQ"/>
    <property type="match status" value="1"/>
</dbReference>
<reference evidence="10 11" key="1">
    <citation type="submission" date="2021-01" db="EMBL/GenBank/DDBJ databases">
        <title>Genomic Encyclopedia of Type Strains, Phase IV (KMG-IV): sequencing the most valuable type-strain genomes for metagenomic binning, comparative biology and taxonomic classification.</title>
        <authorList>
            <person name="Goeker M."/>
        </authorList>
    </citation>
    <scope>NUCLEOTIDE SEQUENCE [LARGE SCALE GENOMIC DNA]</scope>
    <source>
        <strain evidence="10 11">DSM 104297</strain>
    </source>
</reference>
<keyword evidence="5" id="KW-0238">DNA-binding</keyword>
<dbReference type="GO" id="GO:0003678">
    <property type="term" value="F:DNA helicase activity"/>
    <property type="evidence" value="ECO:0007669"/>
    <property type="project" value="UniProtKB-EC"/>
</dbReference>
<dbReference type="PANTHER" id="PTHR13710:SF84">
    <property type="entry name" value="ATP-DEPENDENT DNA HELICASE RECS-RELATED"/>
    <property type="match status" value="1"/>
</dbReference>
<dbReference type="SMART" id="SM00487">
    <property type="entry name" value="DEXDc"/>
    <property type="match status" value="1"/>
</dbReference>
<accession>A0ABS2QT39</accession>
<dbReference type="InterPro" id="IPR004589">
    <property type="entry name" value="DNA_helicase_ATP-dep_RecQ"/>
</dbReference>
<dbReference type="EMBL" id="JAFBFC010000001">
    <property type="protein sequence ID" value="MBM7701689.1"/>
    <property type="molecule type" value="Genomic_DNA"/>
</dbReference>
<keyword evidence="4" id="KW-0067">ATP-binding</keyword>
<dbReference type="PROSITE" id="PS00690">
    <property type="entry name" value="DEAH_ATP_HELICASE"/>
    <property type="match status" value="1"/>
</dbReference>
<keyword evidence="1" id="KW-0547">Nucleotide-binding</keyword>
<dbReference type="Proteomes" id="UP000809829">
    <property type="component" value="Unassembled WGS sequence"/>
</dbReference>
<dbReference type="NCBIfam" id="TIGR00614">
    <property type="entry name" value="recQ_fam"/>
    <property type="match status" value="1"/>
</dbReference>